<dbReference type="RefSeq" id="WP_216643619.1">
    <property type="nucleotide sequence ID" value="NZ_WJPP01000002.1"/>
</dbReference>
<dbReference type="Proteomes" id="UP000433788">
    <property type="component" value="Unassembled WGS sequence"/>
</dbReference>
<sequence length="190" mass="20167">MSDALNLSGGFKDPALDAARAFRVALNAMSQPGQIFEMTGIEPPLPLSEAAGALLLTLIDHETPVHLGGRYNSPAVKQWLSFHTGAPFLPAPQALFAIGRWQDLLPLTQFAHGEAEYPERSATLIVECDQLLNTGSCLTGPGIKSQTFLNLPDERGLAANAALFPLGLDFYLTAGSQISGLPRSTRIGGV</sequence>
<gene>
    <name evidence="1" type="primary">phnH</name>
    <name evidence="1" type="ORF">GH984_04310</name>
</gene>
<evidence type="ECO:0000313" key="2">
    <source>
        <dbReference type="Proteomes" id="UP000433788"/>
    </source>
</evidence>
<keyword evidence="2" id="KW-1185">Reference proteome</keyword>
<reference evidence="1 2" key="1">
    <citation type="submission" date="2019-11" db="EMBL/GenBank/DDBJ databases">
        <authorList>
            <person name="Zhang X.Y."/>
        </authorList>
    </citation>
    <scope>NUCLEOTIDE SEQUENCE [LARGE SCALE GENOMIC DNA]</scope>
    <source>
        <strain evidence="1 2">C176</strain>
    </source>
</reference>
<dbReference type="EMBL" id="WJPP01000002">
    <property type="protein sequence ID" value="MRH77921.1"/>
    <property type="molecule type" value="Genomic_DNA"/>
</dbReference>
<dbReference type="AlphaFoldDB" id="A0A6N7QNF1"/>
<dbReference type="NCBIfam" id="TIGR03292">
    <property type="entry name" value="PhnH_redo"/>
    <property type="match status" value="1"/>
</dbReference>
<evidence type="ECO:0000313" key="1">
    <source>
        <dbReference type="EMBL" id="MRH77921.1"/>
    </source>
</evidence>
<accession>A0A6N7QNF1</accession>
<dbReference type="InterPro" id="IPR008772">
    <property type="entry name" value="Phosphonate_metab_PhnH"/>
</dbReference>
<keyword evidence="1" id="KW-0456">Lyase</keyword>
<organism evidence="1 2">
    <name type="scientific">Spiribacter salilacus</name>
    <dbReference type="NCBI Taxonomy" id="2664894"/>
    <lineage>
        <taxon>Bacteria</taxon>
        <taxon>Pseudomonadati</taxon>
        <taxon>Pseudomonadota</taxon>
        <taxon>Gammaproteobacteria</taxon>
        <taxon>Chromatiales</taxon>
        <taxon>Ectothiorhodospiraceae</taxon>
        <taxon>Spiribacter</taxon>
    </lineage>
</organism>
<dbReference type="Gene3D" id="3.40.50.11310">
    <property type="entry name" value="Bacterial phosphonate metabolism protein PhnH"/>
    <property type="match status" value="1"/>
</dbReference>
<dbReference type="InterPro" id="IPR038058">
    <property type="entry name" value="PhnH-like_sp"/>
</dbReference>
<comment type="caution">
    <text evidence="1">The sequence shown here is derived from an EMBL/GenBank/DDBJ whole genome shotgun (WGS) entry which is preliminary data.</text>
</comment>
<dbReference type="Pfam" id="PF05845">
    <property type="entry name" value="PhnH"/>
    <property type="match status" value="1"/>
</dbReference>
<proteinExistence type="predicted"/>
<dbReference type="GO" id="GO:0019634">
    <property type="term" value="P:organic phosphonate metabolic process"/>
    <property type="evidence" value="ECO:0007669"/>
    <property type="project" value="InterPro"/>
</dbReference>
<dbReference type="SUPFAM" id="SSF159709">
    <property type="entry name" value="PhnH-like"/>
    <property type="match status" value="1"/>
</dbReference>
<dbReference type="GO" id="GO:0016829">
    <property type="term" value="F:lyase activity"/>
    <property type="evidence" value="ECO:0007669"/>
    <property type="project" value="UniProtKB-KW"/>
</dbReference>
<name>A0A6N7QNF1_9GAMM</name>
<protein>
    <submittedName>
        <fullName evidence="1">Phosphonate C-P lyase system protein PhnH</fullName>
    </submittedName>
</protein>
<dbReference type="PIRSF" id="PIRSF020680">
    <property type="entry name" value="PhnH"/>
    <property type="match status" value="1"/>
</dbReference>